<feature type="region of interest" description="Disordered" evidence="3">
    <location>
        <begin position="1850"/>
        <end position="1869"/>
    </location>
</feature>
<evidence type="ECO:0000256" key="2">
    <source>
        <dbReference type="PROSITE-ProRule" id="PRU00235"/>
    </source>
</evidence>
<dbReference type="SUPFAM" id="SSF50985">
    <property type="entry name" value="RCC1/BLIP-II"/>
    <property type="match status" value="1"/>
</dbReference>
<dbReference type="PANTHER" id="PTHR45943:SF1">
    <property type="entry name" value="E3 UBIQUITIN-PROTEIN LIGASE MYCBP2"/>
    <property type="match status" value="1"/>
</dbReference>
<evidence type="ECO:0000313" key="5">
    <source>
        <dbReference type="EMBL" id="CRK91253.1"/>
    </source>
</evidence>
<evidence type="ECO:0000256" key="3">
    <source>
        <dbReference type="SAM" id="MobiDB-lite"/>
    </source>
</evidence>
<dbReference type="Proteomes" id="UP000183832">
    <property type="component" value="Unassembled WGS sequence"/>
</dbReference>
<dbReference type="GO" id="GO:0005634">
    <property type="term" value="C:nucleus"/>
    <property type="evidence" value="ECO:0007669"/>
    <property type="project" value="TreeGrafter"/>
</dbReference>
<reference evidence="5 6" key="1">
    <citation type="submission" date="2015-04" db="EMBL/GenBank/DDBJ databases">
        <authorList>
            <person name="Syromyatnikov M.Y."/>
            <person name="Popov V.N."/>
        </authorList>
    </citation>
    <scope>NUCLEOTIDE SEQUENCE [LARGE SCALE GENOMIC DNA]</scope>
</reference>
<dbReference type="Pfam" id="PF00415">
    <property type="entry name" value="RCC1"/>
    <property type="match status" value="1"/>
</dbReference>
<dbReference type="Gene3D" id="2.60.120.820">
    <property type="entry name" value="PHR domain"/>
    <property type="match status" value="2"/>
</dbReference>
<dbReference type="InterPro" id="IPR000408">
    <property type="entry name" value="Reg_chr_condens"/>
</dbReference>
<dbReference type="InterPro" id="IPR038648">
    <property type="entry name" value="PHR_sf"/>
</dbReference>
<dbReference type="Pfam" id="PF08005">
    <property type="entry name" value="PHR"/>
    <property type="match status" value="2"/>
</dbReference>
<feature type="repeat" description="RCC1" evidence="2">
    <location>
        <begin position="826"/>
        <end position="875"/>
    </location>
</feature>
<keyword evidence="6" id="KW-1185">Reference proteome</keyword>
<protein>
    <submittedName>
        <fullName evidence="5">CLUMA_CG004933, isoform A</fullName>
    </submittedName>
</protein>
<feature type="domain" description="PHR" evidence="4">
    <location>
        <begin position="1186"/>
        <end position="1336"/>
    </location>
</feature>
<dbReference type="GO" id="GO:0007411">
    <property type="term" value="P:axon guidance"/>
    <property type="evidence" value="ECO:0007669"/>
    <property type="project" value="TreeGrafter"/>
</dbReference>
<evidence type="ECO:0000256" key="1">
    <source>
        <dbReference type="ARBA" id="ARBA00022786"/>
    </source>
</evidence>
<dbReference type="OrthoDB" id="6050183at2759"/>
<proteinExistence type="predicted"/>
<dbReference type="InterPro" id="IPR012983">
    <property type="entry name" value="PHR"/>
</dbReference>
<dbReference type="GO" id="GO:0008582">
    <property type="term" value="P:regulation of synaptic assembly at neuromuscular junction"/>
    <property type="evidence" value="ECO:0007669"/>
    <property type="project" value="TreeGrafter"/>
</dbReference>
<feature type="domain" description="PHR" evidence="4">
    <location>
        <begin position="1646"/>
        <end position="1800"/>
    </location>
</feature>
<dbReference type="PRINTS" id="PR00633">
    <property type="entry name" value="RCCNDNSATION"/>
</dbReference>
<dbReference type="InterPro" id="IPR009091">
    <property type="entry name" value="RCC1/BLIP-II"/>
</dbReference>
<keyword evidence="1" id="KW-0833">Ubl conjugation pathway</keyword>
<dbReference type="PROSITE" id="PS50012">
    <property type="entry name" value="RCC1_3"/>
    <property type="match status" value="1"/>
</dbReference>
<dbReference type="EMBL" id="CVRI01000020">
    <property type="protein sequence ID" value="CRK91253.1"/>
    <property type="molecule type" value="Genomic_DNA"/>
</dbReference>
<dbReference type="PROSITE" id="PS00626">
    <property type="entry name" value="RCC1_2"/>
    <property type="match status" value="2"/>
</dbReference>
<name>A0A1J1HTD0_9DIPT</name>
<gene>
    <name evidence="5" type="ORF">CLUMA_CG004933</name>
</gene>
<dbReference type="STRING" id="568069.A0A1J1HTD0"/>
<evidence type="ECO:0000259" key="4">
    <source>
        <dbReference type="Pfam" id="PF08005"/>
    </source>
</evidence>
<dbReference type="GO" id="GO:0005886">
    <property type="term" value="C:plasma membrane"/>
    <property type="evidence" value="ECO:0007669"/>
    <property type="project" value="TreeGrafter"/>
</dbReference>
<evidence type="ECO:0000313" key="6">
    <source>
        <dbReference type="Proteomes" id="UP000183832"/>
    </source>
</evidence>
<feature type="compositionally biased region" description="Low complexity" evidence="3">
    <location>
        <begin position="1850"/>
        <end position="1860"/>
    </location>
</feature>
<organism evidence="5 6">
    <name type="scientific">Clunio marinus</name>
    <dbReference type="NCBI Taxonomy" id="568069"/>
    <lineage>
        <taxon>Eukaryota</taxon>
        <taxon>Metazoa</taxon>
        <taxon>Ecdysozoa</taxon>
        <taxon>Arthropoda</taxon>
        <taxon>Hexapoda</taxon>
        <taxon>Insecta</taxon>
        <taxon>Pterygota</taxon>
        <taxon>Neoptera</taxon>
        <taxon>Endopterygota</taxon>
        <taxon>Diptera</taxon>
        <taxon>Nematocera</taxon>
        <taxon>Chironomoidea</taxon>
        <taxon>Chironomidae</taxon>
        <taxon>Clunio</taxon>
    </lineage>
</organism>
<dbReference type="Gene3D" id="2.130.10.30">
    <property type="entry name" value="Regulator of chromosome condensation 1/beta-lactamase-inhibitor protein II"/>
    <property type="match status" value="2"/>
</dbReference>
<sequence length="2292" mass="255626">MLNEDLNTDFYSLFIQSYDNSKKNKEKGKNSSESHDETILSPIVFEISPNASKFAAFSAIRSMVLERDCKFNSGYKAENKTKSHDQLVNTKSEDEGNDFKIIDFSPPRMDRNVNNIPHIVYAGIQTLFEIISETKNQYPVVCSKALSSLFDIFQGHDPESFKSEPDILFQSLYNLLLDLATSNGASPQKSSENHNEKKNWSAISCSVLLALCIARGDTGKTIKAITSILMSSNTILCQSIKLPEILIKLQKSVECVALGHPEKPTYFEHGIPQNGLIDEFFVKNIIPEPFSSSALASDGKFLYILLGKSLYKVGSGYSGTTKGLIYRVNKDFTKDKRGWIGFCGDKLYYKKLSKKTIDNFIVVDHESLILQSPLQMSMKSPSLKKDPTNYILYSDGDSINAISAVKDDYFTIKEIISKNERNSDMMLNLAKRSFRTFGYAAFEEEILNNSQLQKIQSSFNCFVPALPDESEISGIVAGKEFGLVMTSNNKVFYYGKGASLGLKSLIKSPSLKLSELTISKVSRIVQASLGHDGLHTLLLSDDGSVFFAGSIRRGEDGEISKRRLLKPTKPKRISRLDNNFIVHVASNNGTSAFVTKTGKLIMFGKDTNFCDSNGVVSQLQDSHIVRVEMGKAHVIALNSKGQIFSFGVNNKGQCGRTFTSRDKMVNEEYFNPKSGQQEQAESNHILCDPEEHETVDQHCKICKICLECTGYNKLCSASLKIPVKNRIPGRKCLCGYGNSGCIKCGACKACIVKQENNHSKDQNLESSDKFKEMKKDVKINVEELNYPNESERVAPLPPSKVSIPSSSPVVQISCGLHHTILMTLAGEVFTFGSNQYGQLGTGDLQPVQVPVLVKIPGIATQISAGSNHSVVLSSKGTVYTFGNYQKGQLGRLPTDFNGSFDQNLQTNGPSSSISNNPFPSFNDLTIDNTNLIMTQRQRFLWNCIPAPVSGIGPNYRKKACWISASGDQTFMKIDESLVNASSLAKISVAANSNTIIFISNNEGVPGCITISKPDGKCKTHLSNQFTFNNQFSEEHFADSLSSEMTSSFSTADRMLKESSDQLPSTSSSSPLSSYIGTCNIIFAIDPLYDVLWCFDVVNKKIMCFNIIASKVADNVKAIFKSDVTFPKKNLFNVTRVHACLNVLACFDTLASAQNSLNTCFESSKKKSLKTIVPEILKDNKETKKICRFEAFGGGWGYFGHSVEAIRFMCDTDISMEGIGLYGGRGEYTCKIKIFELGFDGGGLEKDGTMIFEIDDIPYYCPARTIHNVMFQRPLKICAGKWYLLWVKVSGPSSDCGSSGQNIVVGDDQVVFTFKSSKKSNNGTDINSGQIPSILYRIVTHNRKISDGSDNIENICKISKHFVNTISCENLENLVKLLNWSWSQFKMKVNEMVEKVSSSDELLLNRYVYFCQVSLRLLKKYINEIYPSDSFKLCEGEKSNFNRSYQQNEVSNVSSSRASHLPASSVSILSDSGSSHIPRRCHTESLQLAESIGNVRALLITILCDDLSASYENNTQTLMCQIMDECSNTFISCFNAFYPTSYLKWDCLCDLLSQMDMGVNWNFREILSRLLEIISRPIRLKTEGIFSNTKLDAMANDYLKKMSNYNLISNCCLLLSKVLAEIVYQSCTDDSDTTIISPYVLQSTGIRFKKCDFNKTWNTGHFASDAICFTVDRSGIVLAGCCVYYGSGSYEYQLELLHDTLDSKSQMQHKWETIESTSGTFDQENVHRNMVQLKFERPIPLRENICYAIRFCSKGSRTCSGDAGYPSVRGPCGTIFRFHPCDLSFNGTTPQRGQIPSLLYYSIPCSHQGNKMKNNNEIFARDIALEFASDIVHRSRDLLVMTRNALLYSLSSSSDKSSNSSTATQTFDSEHNITPIEEHFDVTWMANPSTIAAPSVKPNSFNPYYNSKEPSTSSKEKNINIATKDITKKIETFSRGLFETLKLDKKFEILPADCVEVDNASEITPHDILDDYGSSKRAKESIESNANGNNVRKAINAIPITRSDSDESFCDSDKINEMFTKQESSLFHTLLPLTLANISRLICNDPKVSIEILNLVKSILPHITLLNQMCNNGLSSLTTQHQMDKSHLDNYDFCTTSNHYAILESDHPYKGTSIYSFKVLFPSTVKWMSLEFDPQCGTAQPEDCLKILIPFKRDKVKNSNNESDEKKQVKINKSVFSNENFQQMSSSEQHIMIKKFNTESGWSTNAIIIPGNEVMFSLETASNYLADHKLNRYGFKCILIGYESIDASKTFNNSLINLESEVAYLGGMCSANLMRKDLVFSGKLTIVASEDWI</sequence>
<dbReference type="PANTHER" id="PTHR45943">
    <property type="entry name" value="E3 UBIQUITIN-PROTEIN LIGASE MYCBP2"/>
    <property type="match status" value="1"/>
</dbReference>
<dbReference type="GO" id="GO:0061630">
    <property type="term" value="F:ubiquitin protein ligase activity"/>
    <property type="evidence" value="ECO:0007669"/>
    <property type="project" value="TreeGrafter"/>
</dbReference>
<accession>A0A1J1HTD0</accession>